<keyword evidence="4" id="KW-1185">Reference proteome</keyword>
<dbReference type="Proteomes" id="UP000576209">
    <property type="component" value="Unassembled WGS sequence"/>
</dbReference>
<dbReference type="Gene3D" id="3.20.20.150">
    <property type="entry name" value="Divalent-metal-dependent TIM barrel enzymes"/>
    <property type="match status" value="1"/>
</dbReference>
<keyword evidence="3" id="KW-0413">Isomerase</keyword>
<evidence type="ECO:0000313" key="3">
    <source>
        <dbReference type="EMBL" id="MBB4079677.1"/>
    </source>
</evidence>
<dbReference type="AlphaFoldDB" id="A0A840E8N1"/>
<dbReference type="PANTHER" id="PTHR12110:SF41">
    <property type="entry name" value="INOSOSE DEHYDRATASE"/>
    <property type="match status" value="1"/>
</dbReference>
<dbReference type="InterPro" id="IPR013022">
    <property type="entry name" value="Xyl_isomerase-like_TIM-brl"/>
</dbReference>
<protein>
    <submittedName>
        <fullName evidence="3">Sugar phosphate isomerase/epimerase</fullName>
    </submittedName>
</protein>
<dbReference type="PANTHER" id="PTHR12110">
    <property type="entry name" value="HYDROXYPYRUVATE ISOMERASE"/>
    <property type="match status" value="1"/>
</dbReference>
<sequence>MKRRNFLAAAATLGAAAWLPAAACPMISPPKYKMGLQLFTIRDDMAKDAIGTLREVKAMGYEDFEVYGFDEVKGEFYGYPAAEFSTVLEDLNLTVSSGHFGFSDYLDKSSDELARFVDQCIEGARALNMNYITWPWMAPEQRTLATYQRLPDLLNTIGEQITAAGLGFAYHNHGFEFEDHDGTTGYDLIVNGTDPTLVKLQIDMYWVMHAGTTTPKELVAAHPGRYVMWHIKDMHPVSRDYTELGNGTIDYTTILPDPTEAGLEFYYLEQGGNYTYNPMRSVADSAEFFKRYVQRYL</sequence>
<gene>
    <name evidence="3" type="ORF">GGR28_002302</name>
</gene>
<dbReference type="GO" id="GO:0016853">
    <property type="term" value="F:isomerase activity"/>
    <property type="evidence" value="ECO:0007669"/>
    <property type="project" value="UniProtKB-KW"/>
</dbReference>
<feature type="signal peptide" evidence="1">
    <location>
        <begin position="1"/>
        <end position="23"/>
    </location>
</feature>
<dbReference type="SUPFAM" id="SSF51658">
    <property type="entry name" value="Xylose isomerase-like"/>
    <property type="match status" value="1"/>
</dbReference>
<dbReference type="Pfam" id="PF01261">
    <property type="entry name" value="AP_endonuc_2"/>
    <property type="match status" value="1"/>
</dbReference>
<accession>A0A840E8N1</accession>
<feature type="domain" description="Xylose isomerase-like TIM barrel" evidence="2">
    <location>
        <begin position="53"/>
        <end position="256"/>
    </location>
</feature>
<organism evidence="3 4">
    <name type="scientific">Neolewinella aquimaris</name>
    <dbReference type="NCBI Taxonomy" id="1835722"/>
    <lineage>
        <taxon>Bacteria</taxon>
        <taxon>Pseudomonadati</taxon>
        <taxon>Bacteroidota</taxon>
        <taxon>Saprospiria</taxon>
        <taxon>Saprospirales</taxon>
        <taxon>Lewinellaceae</taxon>
        <taxon>Neolewinella</taxon>
    </lineage>
</organism>
<reference evidence="3 4" key="1">
    <citation type="submission" date="2020-08" db="EMBL/GenBank/DDBJ databases">
        <title>Genomic Encyclopedia of Type Strains, Phase IV (KMG-IV): sequencing the most valuable type-strain genomes for metagenomic binning, comparative biology and taxonomic classification.</title>
        <authorList>
            <person name="Goeker M."/>
        </authorList>
    </citation>
    <scope>NUCLEOTIDE SEQUENCE [LARGE SCALE GENOMIC DNA]</scope>
    <source>
        <strain evidence="3 4">DSM 105137</strain>
    </source>
</reference>
<proteinExistence type="predicted"/>
<dbReference type="EMBL" id="JACIFF010000005">
    <property type="protein sequence ID" value="MBB4079677.1"/>
    <property type="molecule type" value="Genomic_DNA"/>
</dbReference>
<evidence type="ECO:0000256" key="1">
    <source>
        <dbReference type="SAM" id="SignalP"/>
    </source>
</evidence>
<evidence type="ECO:0000259" key="2">
    <source>
        <dbReference type="Pfam" id="PF01261"/>
    </source>
</evidence>
<keyword evidence="1" id="KW-0732">Signal</keyword>
<dbReference type="InterPro" id="IPR036237">
    <property type="entry name" value="Xyl_isomerase-like_sf"/>
</dbReference>
<name>A0A840E8N1_9BACT</name>
<dbReference type="InterPro" id="IPR050312">
    <property type="entry name" value="IolE/XylAMocC-like"/>
</dbReference>
<comment type="caution">
    <text evidence="3">The sequence shown here is derived from an EMBL/GenBank/DDBJ whole genome shotgun (WGS) entry which is preliminary data.</text>
</comment>
<dbReference type="RefSeq" id="WP_246416643.1">
    <property type="nucleotide sequence ID" value="NZ_JACIFF010000005.1"/>
</dbReference>
<evidence type="ECO:0000313" key="4">
    <source>
        <dbReference type="Proteomes" id="UP000576209"/>
    </source>
</evidence>
<feature type="chain" id="PRO_5032848363" evidence="1">
    <location>
        <begin position="24"/>
        <end position="297"/>
    </location>
</feature>